<dbReference type="AlphaFoldDB" id="A0A222P4H4"/>
<evidence type="ECO:0008006" key="3">
    <source>
        <dbReference type="Google" id="ProtNLM"/>
    </source>
</evidence>
<protein>
    <recommendedName>
        <fullName evidence="3">Transposase IS200-like domain-containing protein</fullName>
    </recommendedName>
</protein>
<reference evidence="2" key="1">
    <citation type="submission" date="2016-07" db="EMBL/GenBank/DDBJ databases">
        <authorList>
            <person name="Florea S."/>
            <person name="Webb J.S."/>
            <person name="Jaromczyk J."/>
            <person name="Schardl C.L."/>
        </authorList>
    </citation>
    <scope>NUCLEOTIDE SEQUENCE [LARGE SCALE GENOMIC DNA]</scope>
    <source>
        <strain evidence="2">CDC-D5610</strain>
    </source>
</reference>
<sequence>MMIRLAPNDGNFSLRIRLIKSIFTNQFQINEFISPSRQKKRERGIWQRRFWEHLIRDEKDYAPHLNYIHFNPVKHGYVRHPADWPYSSIHRDIQLGLLPKNWTCEYDFKNNQFGE</sequence>
<dbReference type="KEGG" id="lcd:clem_10695"/>
<dbReference type="Gene3D" id="3.30.70.1290">
    <property type="entry name" value="Transposase IS200-like"/>
    <property type="match status" value="1"/>
</dbReference>
<gene>
    <name evidence="1" type="ORF">clem_10695</name>
</gene>
<organism evidence="1 2">
    <name type="scientific">Legionella clemsonensis</name>
    <dbReference type="NCBI Taxonomy" id="1867846"/>
    <lineage>
        <taxon>Bacteria</taxon>
        <taxon>Pseudomonadati</taxon>
        <taxon>Pseudomonadota</taxon>
        <taxon>Gammaproteobacteria</taxon>
        <taxon>Legionellales</taxon>
        <taxon>Legionellaceae</taxon>
        <taxon>Legionella</taxon>
    </lineage>
</organism>
<keyword evidence="2" id="KW-1185">Reference proteome</keyword>
<dbReference type="PANTHER" id="PTHR36966">
    <property type="entry name" value="REP-ASSOCIATED TYROSINE TRANSPOSASE"/>
    <property type="match status" value="1"/>
</dbReference>
<dbReference type="InterPro" id="IPR036515">
    <property type="entry name" value="Transposase_17_sf"/>
</dbReference>
<dbReference type="GO" id="GO:0006313">
    <property type="term" value="P:DNA transposition"/>
    <property type="evidence" value="ECO:0007669"/>
    <property type="project" value="InterPro"/>
</dbReference>
<dbReference type="GO" id="GO:0004803">
    <property type="term" value="F:transposase activity"/>
    <property type="evidence" value="ECO:0007669"/>
    <property type="project" value="InterPro"/>
</dbReference>
<evidence type="ECO:0000313" key="1">
    <source>
        <dbReference type="EMBL" id="ASQ46685.1"/>
    </source>
</evidence>
<dbReference type="SUPFAM" id="SSF143422">
    <property type="entry name" value="Transposase IS200-like"/>
    <property type="match status" value="1"/>
</dbReference>
<dbReference type="EMBL" id="CP016397">
    <property type="protein sequence ID" value="ASQ46685.1"/>
    <property type="molecule type" value="Genomic_DNA"/>
</dbReference>
<dbReference type="PANTHER" id="PTHR36966:SF1">
    <property type="entry name" value="REP-ASSOCIATED TYROSINE TRANSPOSASE"/>
    <property type="match status" value="1"/>
</dbReference>
<accession>A0A222P4H4</accession>
<dbReference type="Proteomes" id="UP000201728">
    <property type="component" value="Chromosome"/>
</dbReference>
<proteinExistence type="predicted"/>
<dbReference type="NCBIfam" id="NF047646">
    <property type="entry name" value="REP_Tyr_transpos"/>
    <property type="match status" value="1"/>
</dbReference>
<dbReference type="InterPro" id="IPR052715">
    <property type="entry name" value="RAYT_transposase"/>
</dbReference>
<evidence type="ECO:0000313" key="2">
    <source>
        <dbReference type="Proteomes" id="UP000201728"/>
    </source>
</evidence>
<dbReference type="GO" id="GO:0043565">
    <property type="term" value="F:sequence-specific DNA binding"/>
    <property type="evidence" value="ECO:0007669"/>
    <property type="project" value="TreeGrafter"/>
</dbReference>
<name>A0A222P4H4_9GAMM</name>